<keyword evidence="2" id="KW-0418">Kinase</keyword>
<dbReference type="InterPro" id="IPR011009">
    <property type="entry name" value="Kinase-like_dom_sf"/>
</dbReference>
<dbReference type="GO" id="GO:0005524">
    <property type="term" value="F:ATP binding"/>
    <property type="evidence" value="ECO:0007669"/>
    <property type="project" value="InterPro"/>
</dbReference>
<dbReference type="SUPFAM" id="SSF56112">
    <property type="entry name" value="Protein kinase-like (PK-like)"/>
    <property type="match status" value="1"/>
</dbReference>
<dbReference type="GO" id="GO:0004672">
    <property type="term" value="F:protein kinase activity"/>
    <property type="evidence" value="ECO:0007669"/>
    <property type="project" value="InterPro"/>
</dbReference>
<dbReference type="Gene3D" id="1.10.510.10">
    <property type="entry name" value="Transferase(Phosphotransferase) domain 1"/>
    <property type="match status" value="1"/>
</dbReference>
<dbReference type="EMBL" id="PXXK01000197">
    <property type="protein sequence ID" value="RFN48746.1"/>
    <property type="molecule type" value="Genomic_DNA"/>
</dbReference>
<evidence type="ECO:0000313" key="3">
    <source>
        <dbReference type="Proteomes" id="UP000265631"/>
    </source>
</evidence>
<accession>A0A395MLC7</accession>
<organism evidence="2 3">
    <name type="scientific">Fusarium flagelliforme</name>
    <dbReference type="NCBI Taxonomy" id="2675880"/>
    <lineage>
        <taxon>Eukaryota</taxon>
        <taxon>Fungi</taxon>
        <taxon>Dikarya</taxon>
        <taxon>Ascomycota</taxon>
        <taxon>Pezizomycotina</taxon>
        <taxon>Sordariomycetes</taxon>
        <taxon>Hypocreomycetidae</taxon>
        <taxon>Hypocreales</taxon>
        <taxon>Nectriaceae</taxon>
        <taxon>Fusarium</taxon>
        <taxon>Fusarium incarnatum-equiseti species complex</taxon>
    </lineage>
</organism>
<reference evidence="2 3" key="1">
    <citation type="journal article" date="2018" name="PLoS Pathog.">
        <title>Evolution of structural diversity of trichothecenes, a family of toxins produced by plant pathogenic and entomopathogenic fungi.</title>
        <authorList>
            <person name="Proctor R.H."/>
            <person name="McCormick S.P."/>
            <person name="Kim H.S."/>
            <person name="Cardoza R.E."/>
            <person name="Stanley A.M."/>
            <person name="Lindo L."/>
            <person name="Kelly A."/>
            <person name="Brown D.W."/>
            <person name="Lee T."/>
            <person name="Vaughan M.M."/>
            <person name="Alexander N.J."/>
            <person name="Busman M."/>
            <person name="Gutierrez S."/>
        </authorList>
    </citation>
    <scope>NUCLEOTIDE SEQUENCE [LARGE SCALE GENOMIC DNA]</scope>
    <source>
        <strain evidence="2 3">NRRL 13405</strain>
    </source>
</reference>
<dbReference type="AlphaFoldDB" id="A0A395MLC7"/>
<comment type="caution">
    <text evidence="2">The sequence shown here is derived from an EMBL/GenBank/DDBJ whole genome shotgun (WGS) entry which is preliminary data.</text>
</comment>
<feature type="domain" description="Protein kinase" evidence="1">
    <location>
        <begin position="163"/>
        <end position="340"/>
    </location>
</feature>
<dbReference type="PROSITE" id="PS50011">
    <property type="entry name" value="PROTEIN_KINASE_DOM"/>
    <property type="match status" value="1"/>
</dbReference>
<keyword evidence="2" id="KW-0808">Transferase</keyword>
<name>A0A395MLC7_9HYPO</name>
<dbReference type="InterPro" id="IPR000719">
    <property type="entry name" value="Prot_kinase_dom"/>
</dbReference>
<sequence>MTLETSETAQSPPQTPPVWSVLQFTSSDRNTDSKLVVMCNDKRFIIRQSADDFSQSPKLKERYLFFLQVAEEYELDDVTVEDFWDWIVEPLLPIFRKLPTPDQEAPRTLEGFFSPETFVCTFRTVSDERIPQLDRGAQYQSPFGISVPDELCALWKSFDPSEVRICHEKAVGPPSHTPRKVSLSDGITAFLKLVRRGDLRSFQNELDTYGKIDSAQLDDNLRISRLKGIVRDKDGIILGLLLTLIDCARVTLSCAVKPGTEVTLRERWATQIQEAIGQLHDAGVVWGDAKPDNVLIDVNQDAWLIDFGGGYTEGWVPKTLVGTMEGDCIALERILEYIRT</sequence>
<evidence type="ECO:0000259" key="1">
    <source>
        <dbReference type="PROSITE" id="PS50011"/>
    </source>
</evidence>
<keyword evidence="3" id="KW-1185">Reference proteome</keyword>
<evidence type="ECO:0000313" key="2">
    <source>
        <dbReference type="EMBL" id="RFN48746.1"/>
    </source>
</evidence>
<gene>
    <name evidence="2" type="ORF">FIE12Z_7001</name>
</gene>
<dbReference type="STRING" id="2594813.A0A395MLC7"/>
<proteinExistence type="predicted"/>
<dbReference type="Pfam" id="PF00069">
    <property type="entry name" value="Pkinase"/>
    <property type="match status" value="1"/>
</dbReference>
<protein>
    <submittedName>
        <fullName evidence="2">Protein kinase subdomain-containing protein</fullName>
    </submittedName>
</protein>
<dbReference type="Proteomes" id="UP000265631">
    <property type="component" value="Unassembled WGS sequence"/>
</dbReference>